<dbReference type="Gene3D" id="1.20.1530.20">
    <property type="match status" value="1"/>
</dbReference>
<reference evidence="9" key="1">
    <citation type="submission" date="2022-05" db="EMBL/GenBank/DDBJ databases">
        <title>Complete sequence of a novel PHA-producing Halomonas strain.</title>
        <authorList>
            <person name="Zheng Z."/>
        </authorList>
    </citation>
    <scope>NUCLEOTIDE SEQUENCE</scope>
    <source>
        <strain evidence="9">ZZQ-149</strain>
    </source>
</reference>
<dbReference type="Proteomes" id="UP001164935">
    <property type="component" value="Chromosome"/>
</dbReference>
<dbReference type="KEGG" id="hqn:M0220_07385"/>
<evidence type="ECO:0000256" key="2">
    <source>
        <dbReference type="ARBA" id="ARBA00010145"/>
    </source>
</evidence>
<dbReference type="Pfam" id="PF03547">
    <property type="entry name" value="Mem_trans"/>
    <property type="match status" value="2"/>
</dbReference>
<accession>A0AA46TTB9</accession>
<evidence type="ECO:0000256" key="7">
    <source>
        <dbReference type="ARBA" id="ARBA00023136"/>
    </source>
</evidence>
<keyword evidence="5 8" id="KW-0812">Transmembrane</keyword>
<dbReference type="RefSeq" id="WP_030074324.1">
    <property type="nucleotide sequence ID" value="NZ_CP096973.1"/>
</dbReference>
<evidence type="ECO:0000313" key="10">
    <source>
        <dbReference type="Proteomes" id="UP001164935"/>
    </source>
</evidence>
<dbReference type="InterPro" id="IPR038770">
    <property type="entry name" value="Na+/solute_symporter_sf"/>
</dbReference>
<feature type="transmembrane region" description="Helical" evidence="8">
    <location>
        <begin position="60"/>
        <end position="83"/>
    </location>
</feature>
<keyword evidence="10" id="KW-1185">Reference proteome</keyword>
<feature type="transmembrane region" description="Helical" evidence="8">
    <location>
        <begin position="36"/>
        <end position="54"/>
    </location>
</feature>
<evidence type="ECO:0000313" key="9">
    <source>
        <dbReference type="EMBL" id="UYO75956.1"/>
    </source>
</evidence>
<keyword evidence="4" id="KW-1003">Cell membrane</keyword>
<feature type="transmembrane region" description="Helical" evidence="8">
    <location>
        <begin position="195"/>
        <end position="216"/>
    </location>
</feature>
<evidence type="ECO:0000256" key="8">
    <source>
        <dbReference type="SAM" id="Phobius"/>
    </source>
</evidence>
<comment type="subcellular location">
    <subcellularLocation>
        <location evidence="1">Cell membrane</location>
        <topology evidence="1">Multi-pass membrane protein</topology>
    </subcellularLocation>
</comment>
<evidence type="ECO:0000256" key="3">
    <source>
        <dbReference type="ARBA" id="ARBA00022448"/>
    </source>
</evidence>
<dbReference type="GO" id="GO:0005886">
    <property type="term" value="C:plasma membrane"/>
    <property type="evidence" value="ECO:0007669"/>
    <property type="project" value="UniProtKB-SubCell"/>
</dbReference>
<organism evidence="9 10">
    <name type="scientific">Halomonas qinghailakensis</name>
    <dbReference type="NCBI Taxonomy" id="2937790"/>
    <lineage>
        <taxon>Bacteria</taxon>
        <taxon>Pseudomonadati</taxon>
        <taxon>Pseudomonadota</taxon>
        <taxon>Gammaproteobacteria</taxon>
        <taxon>Oceanospirillales</taxon>
        <taxon>Halomonadaceae</taxon>
        <taxon>Halomonas</taxon>
    </lineage>
</organism>
<feature type="transmembrane region" description="Helical" evidence="8">
    <location>
        <begin position="6"/>
        <end position="24"/>
    </location>
</feature>
<evidence type="ECO:0000256" key="5">
    <source>
        <dbReference type="ARBA" id="ARBA00022692"/>
    </source>
</evidence>
<feature type="transmembrane region" description="Helical" evidence="8">
    <location>
        <begin position="228"/>
        <end position="246"/>
    </location>
</feature>
<protein>
    <submittedName>
        <fullName evidence="9">AEC family transporter</fullName>
    </submittedName>
</protein>
<feature type="transmembrane region" description="Helical" evidence="8">
    <location>
        <begin position="284"/>
        <end position="303"/>
    </location>
</feature>
<dbReference type="PANTHER" id="PTHR36838:SF1">
    <property type="entry name" value="SLR1864 PROTEIN"/>
    <property type="match status" value="1"/>
</dbReference>
<proteinExistence type="inferred from homology"/>
<dbReference type="InterPro" id="IPR004776">
    <property type="entry name" value="Mem_transp_PIN-like"/>
</dbReference>
<sequence>MDLAPSALMGPLVMLLGFVGLGWIAARRLTIDPRPIATLLVYLIAPLTIFRALMNGGPTAGYLLLTLALFILVSAMALAVRWFTQHRFGPQEGALLAFSSGTGNTGYFGLPVALILLPPEGVTLYLFCMLGINLYEFTVGFYLSARGHFSVRQSLIKISRLPLIYAFLSALLLSALDVTLPSALMNSLEVFPATYTLLGMMIIGMTLSQVTLAAWDSRFVATCVGLRYLLWPLVMLIAVLLLQSLGTLTPELGMALLLLGVVPMASNVVVVAMELGIQPQKGALAVLTTTLLAPLLIPFYLHVMLRLTGLGSF</sequence>
<feature type="transmembrane region" description="Helical" evidence="8">
    <location>
        <begin position="95"/>
        <end position="117"/>
    </location>
</feature>
<dbReference type="GO" id="GO:0055085">
    <property type="term" value="P:transmembrane transport"/>
    <property type="evidence" value="ECO:0007669"/>
    <property type="project" value="InterPro"/>
</dbReference>
<gene>
    <name evidence="9" type="ORF">M0220_07385</name>
</gene>
<dbReference type="AlphaFoldDB" id="A0AA46TTB9"/>
<feature type="transmembrane region" description="Helical" evidence="8">
    <location>
        <begin position="123"/>
        <end position="143"/>
    </location>
</feature>
<dbReference type="PANTHER" id="PTHR36838">
    <property type="entry name" value="AUXIN EFFLUX CARRIER FAMILY PROTEIN"/>
    <property type="match status" value="1"/>
</dbReference>
<feature type="transmembrane region" description="Helical" evidence="8">
    <location>
        <begin position="252"/>
        <end position="272"/>
    </location>
</feature>
<evidence type="ECO:0000256" key="4">
    <source>
        <dbReference type="ARBA" id="ARBA00022475"/>
    </source>
</evidence>
<comment type="similarity">
    <text evidence="2">Belongs to the auxin efflux carrier (TC 2.A.69) family.</text>
</comment>
<evidence type="ECO:0000256" key="1">
    <source>
        <dbReference type="ARBA" id="ARBA00004651"/>
    </source>
</evidence>
<keyword evidence="7 8" id="KW-0472">Membrane</keyword>
<name>A0AA46TTB9_9GAMM</name>
<feature type="transmembrane region" description="Helical" evidence="8">
    <location>
        <begin position="163"/>
        <end position="183"/>
    </location>
</feature>
<evidence type="ECO:0000256" key="6">
    <source>
        <dbReference type="ARBA" id="ARBA00022989"/>
    </source>
</evidence>
<keyword evidence="6 8" id="KW-1133">Transmembrane helix</keyword>
<keyword evidence="3" id="KW-0813">Transport</keyword>
<dbReference type="EMBL" id="CP096973">
    <property type="protein sequence ID" value="UYO75956.1"/>
    <property type="molecule type" value="Genomic_DNA"/>
</dbReference>